<dbReference type="EMBL" id="JNGW01000077">
    <property type="protein sequence ID" value="KDR52108.1"/>
    <property type="molecule type" value="Genomic_DNA"/>
</dbReference>
<protein>
    <submittedName>
        <fullName evidence="2">Uncharacterized protein</fullName>
    </submittedName>
</protein>
<dbReference type="HOGENOM" id="CLU_175544_0_0_10"/>
<evidence type="ECO:0000313" key="2">
    <source>
        <dbReference type="EMBL" id="KDR52108.1"/>
    </source>
</evidence>
<feature type="transmembrane region" description="Helical" evidence="1">
    <location>
        <begin position="82"/>
        <end position="101"/>
    </location>
</feature>
<proteinExistence type="predicted"/>
<reference evidence="2 3" key="1">
    <citation type="submission" date="2013-08" db="EMBL/GenBank/DDBJ databases">
        <authorList>
            <person name="Weinstock G."/>
            <person name="Sodergren E."/>
            <person name="Wylie T."/>
            <person name="Fulton L."/>
            <person name="Fulton R."/>
            <person name="Fronick C."/>
            <person name="O'Laughlin M."/>
            <person name="Godfrey J."/>
            <person name="Miner T."/>
            <person name="Herter B."/>
            <person name="Appelbaum E."/>
            <person name="Cordes M."/>
            <person name="Lek S."/>
            <person name="Wollam A."/>
            <person name="Pepin K.H."/>
            <person name="Palsikar V.B."/>
            <person name="Mitreva M."/>
            <person name="Wilson R.K."/>
        </authorList>
    </citation>
    <scope>NUCLEOTIDE SEQUENCE [LARGE SCALE GENOMIC DNA]</scope>
    <source>
        <strain evidence="2 3">ATCC 15930</strain>
    </source>
</reference>
<name>A0A069QGY3_HOYLO</name>
<keyword evidence="1" id="KW-0812">Transmembrane</keyword>
<keyword evidence="1" id="KW-1133">Transmembrane helix</keyword>
<dbReference type="RefSeq" id="WP_025789977.1">
    <property type="nucleotide sequence ID" value="NZ_KB899216.1"/>
</dbReference>
<evidence type="ECO:0000313" key="3">
    <source>
        <dbReference type="Proteomes" id="UP000027442"/>
    </source>
</evidence>
<dbReference type="AlphaFoldDB" id="A0A069QGY3"/>
<dbReference type="PATRIC" id="fig|1122985.7.peg.1881"/>
<keyword evidence="1" id="KW-0472">Membrane</keyword>
<keyword evidence="3" id="KW-1185">Reference proteome</keyword>
<comment type="caution">
    <text evidence="2">The sequence shown here is derived from an EMBL/GenBank/DDBJ whole genome shotgun (WGS) entry which is preliminary data.</text>
</comment>
<evidence type="ECO:0000256" key="1">
    <source>
        <dbReference type="SAM" id="Phobius"/>
    </source>
</evidence>
<dbReference type="Proteomes" id="UP000027442">
    <property type="component" value="Unassembled WGS sequence"/>
</dbReference>
<accession>A0A069QGY3</accession>
<gene>
    <name evidence="2" type="ORF">HMPREF1991_01807</name>
</gene>
<organism evidence="2 3">
    <name type="scientific">Hoylesella loescheii DSM 19665 = JCM 12249 = ATCC 15930</name>
    <dbReference type="NCBI Taxonomy" id="1122985"/>
    <lineage>
        <taxon>Bacteria</taxon>
        <taxon>Pseudomonadati</taxon>
        <taxon>Bacteroidota</taxon>
        <taxon>Bacteroidia</taxon>
        <taxon>Bacteroidales</taxon>
        <taxon>Prevotellaceae</taxon>
        <taxon>Hoylesella</taxon>
    </lineage>
</organism>
<sequence>MGMFSMRKPRRFHHEYIYADDRKKRLEAIEQRAKAELGMAEKAEGQDILPRDADRFRGAFTPPNSHLHRRGQSYGVGFGSRVFLFVVIFLFMGYILFRLLLG</sequence>